<feature type="compositionally biased region" description="Polar residues" evidence="1">
    <location>
        <begin position="331"/>
        <end position="354"/>
    </location>
</feature>
<dbReference type="KEGG" id="sind:105167077"/>
<feature type="region of interest" description="Disordered" evidence="1">
    <location>
        <begin position="331"/>
        <end position="366"/>
    </location>
</feature>
<dbReference type="Gramene" id="SIN_1008706.t">
    <property type="protein sequence ID" value="SIN_1008706.t"/>
    <property type="gene ID" value="SIN_1008706"/>
</dbReference>
<dbReference type="Proteomes" id="UP000504604">
    <property type="component" value="Linkage group LG7"/>
</dbReference>
<dbReference type="RefSeq" id="XP_011084943.1">
    <property type="nucleotide sequence ID" value="XM_011086641.2"/>
</dbReference>
<reference evidence="3" key="1">
    <citation type="submission" date="2025-08" db="UniProtKB">
        <authorList>
            <consortium name="RefSeq"/>
        </authorList>
    </citation>
    <scope>IDENTIFICATION</scope>
</reference>
<dbReference type="GeneID" id="105167077"/>
<protein>
    <submittedName>
        <fullName evidence="3">Uncharacterized protein LOC105167077</fullName>
    </submittedName>
</protein>
<dbReference type="PANTHER" id="PTHR36741:SF1">
    <property type="entry name" value="OS07G0100500 PROTEIN"/>
    <property type="match status" value="1"/>
</dbReference>
<feature type="compositionally biased region" description="Low complexity" evidence="1">
    <location>
        <begin position="30"/>
        <end position="41"/>
    </location>
</feature>
<dbReference type="InParanoid" id="A0A6I9TUK7"/>
<dbReference type="FunCoup" id="A0A6I9TUK7">
    <property type="interactions" value="1259"/>
</dbReference>
<dbReference type="PANTHER" id="PTHR36741">
    <property type="entry name" value="OS07G0100500 PROTEIN"/>
    <property type="match status" value="1"/>
</dbReference>
<evidence type="ECO:0000313" key="3">
    <source>
        <dbReference type="RefSeq" id="XP_011084943.1"/>
    </source>
</evidence>
<feature type="region of interest" description="Disordered" evidence="1">
    <location>
        <begin position="1"/>
        <end position="47"/>
    </location>
</feature>
<gene>
    <name evidence="3" type="primary">LOC105167077</name>
</gene>
<feature type="compositionally biased region" description="Basic and acidic residues" evidence="1">
    <location>
        <begin position="355"/>
        <end position="366"/>
    </location>
</feature>
<name>A0A6I9TUK7_SESIN</name>
<dbReference type="OrthoDB" id="1921521at2759"/>
<accession>A0A6I9TUK7</accession>
<sequence length="684" mass="73466">MVNPEEHQSANGRQTDNADRADQISDGQDSVTVSSSGGETSARANPASVTRRLTEIFVENGDGDLLLQRSDREDGVLQWLRALDMQVMGACRADERLKPLLKLNVSTGLAEDRLLAHLSQHFEPSEVGMLARCLCIPLVSIRVGKINKQGTLLSPTSIRGNLCLTLLPTSDLRISFNGDDGFVERLATFSTEVQSIDIEIEAISADKSGRSFLIKTSNTVVSYFWCAEKSTLLGNELLRKMKDLLMRKPSLAELTGISESRLGCFATHLRAYLAGSMVTSAQACGILSATPPDDSVNFSETHSPQSSFNCHKSSRFRQCGSQGSKTNLIYQGSLSPRSSSFKEGQQKSMSSIRSGTREKLRRRGESHVPCIDSKLLASSNSIDPSTSNCYQKEKLLSVNGTHSFAGLNFLDAFEKSTELPLSGPEIKACSPSPSPFSPHYCWCPPVASALQYTIGKPELPISSTESLSLPPLSSLLSSARPSSLLTSKPLLNLAEVPPIDFPSLLPEPLVRLPTSQQIPTFTPLICDPIVHIPVIDVCSSGGQGYLVSAGPAISTSIPPLNQDFVDPLLPNAESVVEKGARETLRMLISSSNQSTPQLLEVLPSVLSSSNDKQNVLAAGSRGLYSGTIDVDAINNSLSTMGLVFLSEKSIMGGIGKTRGSMDNLIDPKEKPSGSGPSSFGEMMD</sequence>
<evidence type="ECO:0000313" key="2">
    <source>
        <dbReference type="Proteomes" id="UP000504604"/>
    </source>
</evidence>
<proteinExistence type="predicted"/>
<dbReference type="AlphaFoldDB" id="A0A6I9TUK7"/>
<feature type="region of interest" description="Disordered" evidence="1">
    <location>
        <begin position="659"/>
        <end position="684"/>
    </location>
</feature>
<organism evidence="2 3">
    <name type="scientific">Sesamum indicum</name>
    <name type="common">Oriental sesame</name>
    <name type="synonym">Sesamum orientale</name>
    <dbReference type="NCBI Taxonomy" id="4182"/>
    <lineage>
        <taxon>Eukaryota</taxon>
        <taxon>Viridiplantae</taxon>
        <taxon>Streptophyta</taxon>
        <taxon>Embryophyta</taxon>
        <taxon>Tracheophyta</taxon>
        <taxon>Spermatophyta</taxon>
        <taxon>Magnoliopsida</taxon>
        <taxon>eudicotyledons</taxon>
        <taxon>Gunneridae</taxon>
        <taxon>Pentapetalae</taxon>
        <taxon>asterids</taxon>
        <taxon>lamiids</taxon>
        <taxon>Lamiales</taxon>
        <taxon>Pedaliaceae</taxon>
        <taxon>Sesamum</taxon>
    </lineage>
</organism>
<evidence type="ECO:0000256" key="1">
    <source>
        <dbReference type="SAM" id="MobiDB-lite"/>
    </source>
</evidence>
<keyword evidence="2" id="KW-1185">Reference proteome</keyword>